<dbReference type="STRING" id="112248.SAMN05444392_11368"/>
<keyword evidence="4" id="KW-1185">Reference proteome</keyword>
<name>A0A1M5AEK4_9BACL</name>
<proteinExistence type="predicted"/>
<dbReference type="InterPro" id="IPR019251">
    <property type="entry name" value="DUF2231_TM"/>
</dbReference>
<feature type="domain" description="DUF2231" evidence="2">
    <location>
        <begin position="12"/>
        <end position="149"/>
    </location>
</feature>
<evidence type="ECO:0000313" key="4">
    <source>
        <dbReference type="Proteomes" id="UP000184476"/>
    </source>
</evidence>
<dbReference type="OrthoDB" id="2873672at2"/>
<keyword evidence="1" id="KW-1133">Transmembrane helix</keyword>
<reference evidence="3 4" key="1">
    <citation type="submission" date="2016-11" db="EMBL/GenBank/DDBJ databases">
        <authorList>
            <person name="Jaros S."/>
            <person name="Januszkiewicz K."/>
            <person name="Wedrychowicz H."/>
        </authorList>
    </citation>
    <scope>NUCLEOTIDE SEQUENCE [LARGE SCALE GENOMIC DNA]</scope>
    <source>
        <strain evidence="3 4">DSM 44666</strain>
    </source>
</reference>
<accession>A0A1M5AEK4</accession>
<evidence type="ECO:0000256" key="1">
    <source>
        <dbReference type="SAM" id="Phobius"/>
    </source>
</evidence>
<dbReference type="RefSeq" id="WP_073157018.1">
    <property type="nucleotide sequence ID" value="NZ_FQVL01000013.1"/>
</dbReference>
<dbReference type="EMBL" id="FQVL01000013">
    <property type="protein sequence ID" value="SHF28718.1"/>
    <property type="molecule type" value="Genomic_DNA"/>
</dbReference>
<evidence type="ECO:0000313" key="3">
    <source>
        <dbReference type="EMBL" id="SHF28718.1"/>
    </source>
</evidence>
<keyword evidence="1" id="KW-0472">Membrane</keyword>
<evidence type="ECO:0000259" key="2">
    <source>
        <dbReference type="Pfam" id="PF09990"/>
    </source>
</evidence>
<dbReference type="AlphaFoldDB" id="A0A1M5AEK4"/>
<feature type="transmembrane region" description="Helical" evidence="1">
    <location>
        <begin position="15"/>
        <end position="36"/>
    </location>
</feature>
<feature type="transmembrane region" description="Helical" evidence="1">
    <location>
        <begin position="48"/>
        <end position="69"/>
    </location>
</feature>
<dbReference type="Pfam" id="PF09990">
    <property type="entry name" value="DUF2231"/>
    <property type="match status" value="1"/>
</dbReference>
<dbReference type="Proteomes" id="UP000184476">
    <property type="component" value="Unassembled WGS sequence"/>
</dbReference>
<gene>
    <name evidence="3" type="ORF">SAMN05444392_11368</name>
</gene>
<sequence>MLKTKRGLLLFGHPIHSMVIHFPFGLWSISFIWDFLGILNEDLVWWKLSFWSIAAGLVFALLSFITGVIDFSNIPRNHPAEKVAIHHMIFVVIATLLFTCSFFLRIGHIAPSAIRLIGVVTCSLLGLILLMFGSWYGGELIFRCNIGTNQRHNQQTHHVKYKEYRKKK</sequence>
<protein>
    <submittedName>
        <fullName evidence="3">Uncharacterized membrane protein</fullName>
    </submittedName>
</protein>
<organism evidence="3 4">
    <name type="scientific">Seinonella peptonophila</name>
    <dbReference type="NCBI Taxonomy" id="112248"/>
    <lineage>
        <taxon>Bacteria</taxon>
        <taxon>Bacillati</taxon>
        <taxon>Bacillota</taxon>
        <taxon>Bacilli</taxon>
        <taxon>Bacillales</taxon>
        <taxon>Thermoactinomycetaceae</taxon>
        <taxon>Seinonella</taxon>
    </lineage>
</organism>
<keyword evidence="1" id="KW-0812">Transmembrane</keyword>
<feature type="transmembrane region" description="Helical" evidence="1">
    <location>
        <begin position="116"/>
        <end position="136"/>
    </location>
</feature>
<feature type="transmembrane region" description="Helical" evidence="1">
    <location>
        <begin position="84"/>
        <end position="104"/>
    </location>
</feature>